<evidence type="ECO:0000313" key="4">
    <source>
        <dbReference type="Proteomes" id="UP000023152"/>
    </source>
</evidence>
<protein>
    <recommendedName>
        <fullName evidence="2">Vps16 N-terminal domain-containing protein</fullName>
    </recommendedName>
</protein>
<proteinExistence type="predicted"/>
<name>X6NAZ3_RETFI</name>
<evidence type="ECO:0000259" key="2">
    <source>
        <dbReference type="Pfam" id="PF04841"/>
    </source>
</evidence>
<dbReference type="GO" id="GO:0042144">
    <property type="term" value="P:vacuole fusion, non-autophagic"/>
    <property type="evidence" value="ECO:0007669"/>
    <property type="project" value="TreeGrafter"/>
</dbReference>
<dbReference type="GO" id="GO:0005768">
    <property type="term" value="C:endosome"/>
    <property type="evidence" value="ECO:0007669"/>
    <property type="project" value="TreeGrafter"/>
</dbReference>
<dbReference type="Proteomes" id="UP000023152">
    <property type="component" value="Unassembled WGS sequence"/>
</dbReference>
<organism evidence="3 4">
    <name type="scientific">Reticulomyxa filosa</name>
    <dbReference type="NCBI Taxonomy" id="46433"/>
    <lineage>
        <taxon>Eukaryota</taxon>
        <taxon>Sar</taxon>
        <taxon>Rhizaria</taxon>
        <taxon>Retaria</taxon>
        <taxon>Foraminifera</taxon>
        <taxon>Monothalamids</taxon>
        <taxon>Reticulomyxidae</taxon>
        <taxon>Reticulomyxa</taxon>
    </lineage>
</organism>
<evidence type="ECO:0000313" key="3">
    <source>
        <dbReference type="EMBL" id="ETO22482.1"/>
    </source>
</evidence>
<feature type="domain" description="Vps16 N-terminal" evidence="2">
    <location>
        <begin position="2"/>
        <end position="68"/>
    </location>
</feature>
<dbReference type="InterPro" id="IPR006926">
    <property type="entry name" value="Vps16_N"/>
</dbReference>
<sequence>MDSYDEFAHNDARADAHRREMKDDTTLSEAVYDCLDAARYELDNLEVQQKLLAAASYGKLFIKDSNDDYGDNEFSVHGRFVETCRQLRVLNAIRSPDVGMPLTCQQFEGLTPSVVIQRLINRRQHLLAIRIAQYLQVPCEEALEHWAICKIETAPDSYDDKKLVDDIRVKLQAFPSFSYAKIANAAKKRSTNLATK</sequence>
<dbReference type="GO" id="GO:0030897">
    <property type="term" value="C:HOPS complex"/>
    <property type="evidence" value="ECO:0007669"/>
    <property type="project" value="TreeGrafter"/>
</dbReference>
<feature type="non-terminal residue" evidence="3">
    <location>
        <position position="196"/>
    </location>
</feature>
<evidence type="ECO:0000256" key="1">
    <source>
        <dbReference type="SAM" id="MobiDB-lite"/>
    </source>
</evidence>
<dbReference type="Pfam" id="PF04841">
    <property type="entry name" value="Vps16_N"/>
    <property type="match status" value="1"/>
</dbReference>
<gene>
    <name evidence="3" type="ORF">RFI_14717</name>
</gene>
<dbReference type="AlphaFoldDB" id="X6NAZ3"/>
<dbReference type="EMBL" id="ASPP01010700">
    <property type="protein sequence ID" value="ETO22482.1"/>
    <property type="molecule type" value="Genomic_DNA"/>
</dbReference>
<dbReference type="GO" id="GO:0005765">
    <property type="term" value="C:lysosomal membrane"/>
    <property type="evidence" value="ECO:0007669"/>
    <property type="project" value="TreeGrafter"/>
</dbReference>
<dbReference type="GO" id="GO:0003779">
    <property type="term" value="F:actin binding"/>
    <property type="evidence" value="ECO:0007669"/>
    <property type="project" value="TreeGrafter"/>
</dbReference>
<dbReference type="OrthoDB" id="1792at2759"/>
<keyword evidence="4" id="KW-1185">Reference proteome</keyword>
<feature type="region of interest" description="Disordered" evidence="1">
    <location>
        <begin position="1"/>
        <end position="20"/>
    </location>
</feature>
<dbReference type="InterPro" id="IPR016534">
    <property type="entry name" value="VPS16"/>
</dbReference>
<comment type="caution">
    <text evidence="3">The sequence shown here is derived from an EMBL/GenBank/DDBJ whole genome shotgun (WGS) entry which is preliminary data.</text>
</comment>
<dbReference type="PANTHER" id="PTHR12811:SF0">
    <property type="entry name" value="VACUOLAR PROTEIN SORTING-ASSOCIATED PROTEIN 16 HOMOLOG"/>
    <property type="match status" value="1"/>
</dbReference>
<dbReference type="GO" id="GO:0006886">
    <property type="term" value="P:intracellular protein transport"/>
    <property type="evidence" value="ECO:0007669"/>
    <property type="project" value="InterPro"/>
</dbReference>
<dbReference type="PANTHER" id="PTHR12811">
    <property type="entry name" value="VACUOLAR PROTEIN SORTING VPS16"/>
    <property type="match status" value="1"/>
</dbReference>
<accession>X6NAZ3</accession>
<dbReference type="GO" id="GO:0016197">
    <property type="term" value="P:endosomal transport"/>
    <property type="evidence" value="ECO:0007669"/>
    <property type="project" value="TreeGrafter"/>
</dbReference>
<reference evidence="3 4" key="1">
    <citation type="journal article" date="2013" name="Curr. Biol.">
        <title>The Genome of the Foraminiferan Reticulomyxa filosa.</title>
        <authorList>
            <person name="Glockner G."/>
            <person name="Hulsmann N."/>
            <person name="Schleicher M."/>
            <person name="Noegel A.A."/>
            <person name="Eichinger L."/>
            <person name="Gallinger C."/>
            <person name="Pawlowski J."/>
            <person name="Sierra R."/>
            <person name="Euteneuer U."/>
            <person name="Pillet L."/>
            <person name="Moustafa A."/>
            <person name="Platzer M."/>
            <person name="Groth M."/>
            <person name="Szafranski K."/>
            <person name="Schliwa M."/>
        </authorList>
    </citation>
    <scope>NUCLEOTIDE SEQUENCE [LARGE SCALE GENOMIC DNA]</scope>
</reference>